<gene>
    <name evidence="1" type="ORF">DVS28_a0404</name>
</gene>
<sequence>MVTDPSAPSLDDVLEAYAATDVDVWFPTRTRVAGSAARRDLPTRVVVITAWNPKSRPTDEATNRQANADLAAVLLAMGATVLPARGTAADGGWSEDSFAVPLDGGRPSLHTLLAVGRAFGQHAVYVIDDDHLDIVACAGGSSHRLPRVR</sequence>
<reference evidence="1 2" key="1">
    <citation type="submission" date="2018-09" db="EMBL/GenBank/DDBJ databases">
        <title>Complete genome sequence of Euzebya sp. DY32-46 isolated from seawater of Pacific Ocean.</title>
        <authorList>
            <person name="Xu L."/>
            <person name="Wu Y.-H."/>
            <person name="Xu X.-W."/>
        </authorList>
    </citation>
    <scope>NUCLEOTIDE SEQUENCE [LARGE SCALE GENOMIC DNA]</scope>
    <source>
        <strain evidence="1 2">DY32-46</strain>
    </source>
</reference>
<evidence type="ECO:0000313" key="1">
    <source>
        <dbReference type="EMBL" id="AXV05111.1"/>
    </source>
</evidence>
<dbReference type="EMBL" id="CP031165">
    <property type="protein sequence ID" value="AXV05111.1"/>
    <property type="molecule type" value="Genomic_DNA"/>
</dbReference>
<dbReference type="InterPro" id="IPR021710">
    <property type="entry name" value="DUF3293"/>
</dbReference>
<organism evidence="1 2">
    <name type="scientific">Euzebya pacifica</name>
    <dbReference type="NCBI Taxonomy" id="1608957"/>
    <lineage>
        <taxon>Bacteria</taxon>
        <taxon>Bacillati</taxon>
        <taxon>Actinomycetota</taxon>
        <taxon>Nitriliruptoria</taxon>
        <taxon>Euzebyales</taxon>
    </lineage>
</organism>
<dbReference type="AlphaFoldDB" id="A0A346XSB4"/>
<accession>A0A346XSB4</accession>
<name>A0A346XSB4_9ACTN</name>
<protein>
    <recommendedName>
        <fullName evidence="3">DUF3293 domain-containing protein</fullName>
    </recommendedName>
</protein>
<dbReference type="Proteomes" id="UP000264006">
    <property type="component" value="Chromosome"/>
</dbReference>
<dbReference type="KEGG" id="euz:DVS28_a0404"/>
<dbReference type="Pfam" id="PF11697">
    <property type="entry name" value="DUF3293"/>
    <property type="match status" value="1"/>
</dbReference>
<evidence type="ECO:0000313" key="2">
    <source>
        <dbReference type="Proteomes" id="UP000264006"/>
    </source>
</evidence>
<proteinExistence type="predicted"/>
<keyword evidence="2" id="KW-1185">Reference proteome</keyword>
<evidence type="ECO:0008006" key="3">
    <source>
        <dbReference type="Google" id="ProtNLM"/>
    </source>
</evidence>